<dbReference type="GO" id="GO:0005886">
    <property type="term" value="C:plasma membrane"/>
    <property type="evidence" value="ECO:0007669"/>
    <property type="project" value="TreeGrafter"/>
</dbReference>
<gene>
    <name evidence="2" type="ORF">SAMN04489860_2293</name>
</gene>
<evidence type="ECO:0000313" key="3">
    <source>
        <dbReference type="Proteomes" id="UP000185663"/>
    </source>
</evidence>
<feature type="transmembrane region" description="Helical" evidence="1">
    <location>
        <begin position="228"/>
        <end position="252"/>
    </location>
</feature>
<dbReference type="PANTHER" id="PTHR18640:SF5">
    <property type="entry name" value="SODIUM_BILE ACID COTRANSPORTER 7"/>
    <property type="match status" value="1"/>
</dbReference>
<keyword evidence="3" id="KW-1185">Reference proteome</keyword>
<dbReference type="Pfam" id="PF13593">
    <property type="entry name" value="SBF_like"/>
    <property type="match status" value="1"/>
</dbReference>
<dbReference type="InterPro" id="IPR038770">
    <property type="entry name" value="Na+/solute_symporter_sf"/>
</dbReference>
<dbReference type="eggNOG" id="COG0385">
    <property type="taxonomic scope" value="Bacteria"/>
</dbReference>
<accession>A0A1H1UU06</accession>
<evidence type="ECO:0000313" key="2">
    <source>
        <dbReference type="EMBL" id="SDS75790.1"/>
    </source>
</evidence>
<dbReference type="Proteomes" id="UP000185663">
    <property type="component" value="Chromosome I"/>
</dbReference>
<keyword evidence="1" id="KW-1133">Transmembrane helix</keyword>
<dbReference type="AlphaFoldDB" id="A0A1H1UU06"/>
<organism evidence="2 3">
    <name type="scientific">Paraoerskovia marina</name>
    <dbReference type="NCBI Taxonomy" id="545619"/>
    <lineage>
        <taxon>Bacteria</taxon>
        <taxon>Bacillati</taxon>
        <taxon>Actinomycetota</taxon>
        <taxon>Actinomycetes</taxon>
        <taxon>Micrococcales</taxon>
        <taxon>Cellulomonadaceae</taxon>
        <taxon>Paraoerskovia</taxon>
    </lineage>
</organism>
<feature type="transmembrane region" description="Helical" evidence="1">
    <location>
        <begin position="7"/>
        <end position="27"/>
    </location>
</feature>
<dbReference type="Gene3D" id="1.20.1530.20">
    <property type="match status" value="1"/>
</dbReference>
<dbReference type="EMBL" id="LT629776">
    <property type="protein sequence ID" value="SDS75790.1"/>
    <property type="molecule type" value="Genomic_DNA"/>
</dbReference>
<feature type="transmembrane region" description="Helical" evidence="1">
    <location>
        <begin position="172"/>
        <end position="192"/>
    </location>
</feature>
<feature type="transmembrane region" description="Helical" evidence="1">
    <location>
        <begin position="204"/>
        <end position="222"/>
    </location>
</feature>
<keyword evidence="1" id="KW-0472">Membrane</keyword>
<feature type="transmembrane region" description="Helical" evidence="1">
    <location>
        <begin position="97"/>
        <end position="120"/>
    </location>
</feature>
<dbReference type="STRING" id="545619.SAMN04489860_2293"/>
<feature type="transmembrane region" description="Helical" evidence="1">
    <location>
        <begin position="72"/>
        <end position="91"/>
    </location>
</feature>
<feature type="transmembrane region" description="Helical" evidence="1">
    <location>
        <begin position="33"/>
        <end position="52"/>
    </location>
</feature>
<name>A0A1H1UU06_9CELL</name>
<sequence>MQNIWRRVDPFVAAILTSLALGLLLPVPDTARGVVDGVSTAAVALLFFVYGARLPSREVWDGLRNWRLQGGILASTWLVFPVLGLVTAWLVEPALGAGLAGGILYVSLLPSTVQASVAFTSVAHGNVAGAVCGATVSNLLGMVLTPLLVLWLMGAETAGLGMSGIGDVLLHLLLPFVLGQLVQPLIGAWIRARRWISVYVDRGAIVLIVFSSVSGAASEGAFGAVSAWALAGLLLVSAAMLAIMLAVTWFGGRALGLDRADRVALLMCGSKKSLATGLPMASVLFPVAVAGTVAVPLIVFHQLQLIVCAMIAQRLARTAPA</sequence>
<evidence type="ECO:0000256" key="1">
    <source>
        <dbReference type="SAM" id="Phobius"/>
    </source>
</evidence>
<dbReference type="PANTHER" id="PTHR18640">
    <property type="entry name" value="SOLUTE CARRIER FAMILY 10 MEMBER 7"/>
    <property type="match status" value="1"/>
</dbReference>
<dbReference type="OrthoDB" id="9792271at2"/>
<proteinExistence type="predicted"/>
<feature type="transmembrane region" description="Helical" evidence="1">
    <location>
        <begin position="273"/>
        <end position="300"/>
    </location>
</feature>
<protein>
    <submittedName>
        <fullName evidence="2">Solute carrier family 10 (Sodium/bile acid cotransporter), member 7</fullName>
    </submittedName>
</protein>
<dbReference type="RefSeq" id="WP_083372575.1">
    <property type="nucleotide sequence ID" value="NZ_LT629776.1"/>
</dbReference>
<dbReference type="InterPro" id="IPR016833">
    <property type="entry name" value="Put_Na-Bile_cotransptr"/>
</dbReference>
<keyword evidence="1" id="KW-0812">Transmembrane</keyword>
<dbReference type="PIRSF" id="PIRSF026166">
    <property type="entry name" value="UCP026166"/>
    <property type="match status" value="1"/>
</dbReference>
<feature type="transmembrane region" description="Helical" evidence="1">
    <location>
        <begin position="127"/>
        <end position="152"/>
    </location>
</feature>
<reference evidence="3" key="1">
    <citation type="submission" date="2016-10" db="EMBL/GenBank/DDBJ databases">
        <authorList>
            <person name="Varghese N."/>
            <person name="Submissions S."/>
        </authorList>
    </citation>
    <scope>NUCLEOTIDE SEQUENCE [LARGE SCALE GENOMIC DNA]</scope>
    <source>
        <strain evidence="3">DSM 22126</strain>
    </source>
</reference>